<dbReference type="PANTHER" id="PTHR33973:SF4">
    <property type="entry name" value="OS07G0153300 PROTEIN"/>
    <property type="match status" value="1"/>
</dbReference>
<evidence type="ECO:0008006" key="3">
    <source>
        <dbReference type="Google" id="ProtNLM"/>
    </source>
</evidence>
<gene>
    <name evidence="1" type="ORF">C667_19223</name>
</gene>
<organism evidence="1 2">
    <name type="scientific">Thauera phenylacetica B4P</name>
    <dbReference type="NCBI Taxonomy" id="1234382"/>
    <lineage>
        <taxon>Bacteria</taxon>
        <taxon>Pseudomonadati</taxon>
        <taxon>Pseudomonadota</taxon>
        <taxon>Betaproteobacteria</taxon>
        <taxon>Rhodocyclales</taxon>
        <taxon>Zoogloeaceae</taxon>
        <taxon>Thauera</taxon>
    </lineage>
</organism>
<accession>N6ZTG9</accession>
<name>N6ZTG9_9RHOO</name>
<comment type="caution">
    <text evidence="1">The sequence shown here is derived from an EMBL/GenBank/DDBJ whole genome shotgun (WGS) entry which is preliminary data.</text>
</comment>
<proteinExistence type="predicted"/>
<dbReference type="AlphaFoldDB" id="N6ZTG9"/>
<protein>
    <recommendedName>
        <fullName evidence="3">Cyclopropane fatty acid synthase</fullName>
    </recommendedName>
</protein>
<evidence type="ECO:0000313" key="1">
    <source>
        <dbReference type="EMBL" id="ENO95394.1"/>
    </source>
</evidence>
<dbReference type="Proteomes" id="UP000013047">
    <property type="component" value="Unassembled WGS sequence"/>
</dbReference>
<dbReference type="EMBL" id="AMXF01000226">
    <property type="protein sequence ID" value="ENO95394.1"/>
    <property type="molecule type" value="Genomic_DNA"/>
</dbReference>
<evidence type="ECO:0000313" key="2">
    <source>
        <dbReference type="Proteomes" id="UP000013047"/>
    </source>
</evidence>
<keyword evidence="2" id="KW-1185">Reference proteome</keyword>
<dbReference type="RefSeq" id="WP_004376239.1">
    <property type="nucleotide sequence ID" value="NZ_AMXF01000226.1"/>
</dbReference>
<reference evidence="1 2" key="1">
    <citation type="submission" date="2012-09" db="EMBL/GenBank/DDBJ databases">
        <title>Draft Genome Sequences of 6 Strains from Genus Thauera.</title>
        <authorList>
            <person name="Liu B."/>
            <person name="Shapleigh J.P."/>
            <person name="Frostegard A.H."/>
        </authorList>
    </citation>
    <scope>NUCLEOTIDE SEQUENCE [LARGE SCALE GENOMIC DNA]</scope>
    <source>
        <strain evidence="1 2">B4P</strain>
    </source>
</reference>
<sequence>MSAARQVDARLHVAGDARQQASAEAGAAADALQPAVCFGAVMHERHVQAHNRFVYPTAFLRLPLSRLATLRAPLLGIERASVFSFRNRDHGARDGSPLLPWIQALLRGQGLEEICDGEVVLQTMPRIFGFVFNPVSFWFCHDRAGALRVVLAEVSNTFGERHNYLVHHADLRPIVAGDELGASKCFHVSPFFPVRGEYRFRFEQRGAVHAVSIDLWDGGELQLSTRLSGRAQALDGGAMRKWLARQPFMTLGVVARIHWQALRLALRRVSFFRKPPPPIEETT</sequence>
<dbReference type="Pfam" id="PF07103">
    <property type="entry name" value="DUF1365"/>
    <property type="match status" value="1"/>
</dbReference>
<dbReference type="InterPro" id="IPR010775">
    <property type="entry name" value="DUF1365"/>
</dbReference>
<dbReference type="PANTHER" id="PTHR33973">
    <property type="entry name" value="OS07G0153300 PROTEIN"/>
    <property type="match status" value="1"/>
</dbReference>